<proteinExistence type="predicted"/>
<dbReference type="SUPFAM" id="SSF82784">
    <property type="entry name" value="OsmC-like"/>
    <property type="match status" value="1"/>
</dbReference>
<reference evidence="3 4" key="1">
    <citation type="submission" date="2017-07" db="EMBL/GenBank/DDBJ databases">
        <title>Leptospira spp. isolated from tropical soils.</title>
        <authorList>
            <person name="Thibeaux R."/>
            <person name="Iraola G."/>
            <person name="Ferres I."/>
            <person name="Bierque E."/>
            <person name="Girault D."/>
            <person name="Soupe-Gilbert M.-E."/>
            <person name="Picardeau M."/>
            <person name="Goarant C."/>
        </authorList>
    </citation>
    <scope>NUCLEOTIDE SEQUENCE [LARGE SCALE GENOMIC DNA]</scope>
    <source>
        <strain evidence="2 4">FH1-B-B1</strain>
        <strain evidence="1 3">FH1-B-C1</strain>
    </source>
</reference>
<dbReference type="InterPro" id="IPR036102">
    <property type="entry name" value="OsmC/Ohrsf"/>
</dbReference>
<keyword evidence="3" id="KW-1185">Reference proteome</keyword>
<dbReference type="Proteomes" id="UP000231962">
    <property type="component" value="Unassembled WGS sequence"/>
</dbReference>
<name>A0A2M9ZRG1_9LEPT</name>
<comment type="caution">
    <text evidence="2">The sequence shown here is derived from an EMBL/GenBank/DDBJ whole genome shotgun (WGS) entry which is preliminary data.</text>
</comment>
<gene>
    <name evidence="1" type="ORF">CH360_01095</name>
    <name evidence="2" type="ORF">CH373_01095</name>
</gene>
<evidence type="ECO:0000313" key="3">
    <source>
        <dbReference type="Proteomes" id="UP000231962"/>
    </source>
</evidence>
<sequence>MSEHKIRINWQKGTEEFTYETYDRTHEISFEGGRKILASATSTYFGKAEYANPEELITAALCSCHLLTFLAVAARKKFTILQYSDAAVATLEKNPEGKLSIVKIDLYPRTKFSSDKVPDMEELRSLHELSHKNCFIGNSIKSQVVIHPEIAN</sequence>
<evidence type="ECO:0000313" key="1">
    <source>
        <dbReference type="EMBL" id="PJZ71145.1"/>
    </source>
</evidence>
<organism evidence="2 4">
    <name type="scientific">Leptospira perolatii</name>
    <dbReference type="NCBI Taxonomy" id="2023191"/>
    <lineage>
        <taxon>Bacteria</taxon>
        <taxon>Pseudomonadati</taxon>
        <taxon>Spirochaetota</taxon>
        <taxon>Spirochaetia</taxon>
        <taxon>Leptospirales</taxon>
        <taxon>Leptospiraceae</taxon>
        <taxon>Leptospira</taxon>
    </lineage>
</organism>
<dbReference type="PANTHER" id="PTHR42830:SF2">
    <property type="entry name" value="OSMC_OHR FAMILY PROTEIN"/>
    <property type="match status" value="1"/>
</dbReference>
<dbReference type="AlphaFoldDB" id="A0A2M9ZRG1"/>
<protein>
    <submittedName>
        <fullName evidence="2">Osmotically inducible protein OsmC</fullName>
    </submittedName>
</protein>
<accession>A0A2M9ZRG1</accession>
<dbReference type="PANTHER" id="PTHR42830">
    <property type="entry name" value="OSMOTICALLY INDUCIBLE FAMILY PROTEIN"/>
    <property type="match status" value="1"/>
</dbReference>
<dbReference type="EMBL" id="NPDY01000001">
    <property type="protein sequence ID" value="PJZ71145.1"/>
    <property type="molecule type" value="Genomic_DNA"/>
</dbReference>
<dbReference type="Pfam" id="PF02566">
    <property type="entry name" value="OsmC"/>
    <property type="match status" value="1"/>
</dbReference>
<dbReference type="Gene3D" id="3.30.300.20">
    <property type="match status" value="1"/>
</dbReference>
<dbReference type="InterPro" id="IPR052707">
    <property type="entry name" value="OsmC_Ohr_Peroxiredoxin"/>
</dbReference>
<evidence type="ECO:0000313" key="4">
    <source>
        <dbReference type="Proteomes" id="UP000231990"/>
    </source>
</evidence>
<evidence type="ECO:0000313" key="2">
    <source>
        <dbReference type="EMBL" id="PJZ74678.1"/>
    </source>
</evidence>
<dbReference type="EMBL" id="NPDZ01000001">
    <property type="protein sequence ID" value="PJZ74678.1"/>
    <property type="molecule type" value="Genomic_DNA"/>
</dbReference>
<dbReference type="InterPro" id="IPR015946">
    <property type="entry name" value="KH_dom-like_a/b"/>
</dbReference>
<dbReference type="Proteomes" id="UP000231990">
    <property type="component" value="Unassembled WGS sequence"/>
</dbReference>
<dbReference type="InterPro" id="IPR003718">
    <property type="entry name" value="OsmC/Ohr_fam"/>
</dbReference>
<dbReference type="RefSeq" id="WP_100712087.1">
    <property type="nucleotide sequence ID" value="NZ_NPDY01000001.1"/>
</dbReference>
<dbReference type="OrthoDB" id="9795405at2"/>